<dbReference type="InterPro" id="IPR036273">
    <property type="entry name" value="CRAL/TRIO_N_dom_sf"/>
</dbReference>
<dbReference type="AlphaFoldDB" id="A0ABD1XF27"/>
<accession>A0ABD1XF27</accession>
<proteinExistence type="inferred from homology"/>
<gene>
    <name evidence="5" type="ORF">R1flu_026122</name>
</gene>
<dbReference type="InterPro" id="IPR036865">
    <property type="entry name" value="CRAL-TRIO_dom_sf"/>
</dbReference>
<dbReference type="GO" id="GO:0000139">
    <property type="term" value="C:Golgi membrane"/>
    <property type="evidence" value="ECO:0007669"/>
    <property type="project" value="UniProtKB-SubCell"/>
</dbReference>
<evidence type="ECO:0000313" key="5">
    <source>
        <dbReference type="EMBL" id="KAL2607549.1"/>
    </source>
</evidence>
<feature type="domain" description="CRAL-TRIO" evidence="4">
    <location>
        <begin position="83"/>
        <end position="258"/>
    </location>
</feature>
<sequence>MTYENKSEDDITEVELNALKRFKGVILARGFHCPQRSDDEFLVRFLRARQLDVRKAATMYGEYVQWRRDNNVDSVLQNFKYPELDRVLQAWPQNWHKTDKMGRPINIQLVSRTNIKDVFRETTEERLLMRAVWVWEDLHENKLPACSRAAGRHIARATVIVDLKDVSVMTFTNAHVRKVLPKMARWFSSYFPEYLGRLIIINAPVAFKVLWEMLSPFVDDQTQKKIGIHKNNGLDDLLATVDAENLPEFLGGKCNCPGGCENSYTGPWNDLKYR</sequence>
<dbReference type="Gene3D" id="1.10.8.20">
    <property type="entry name" value="N-terminal domain of phosphatidylinositol transfer protein sec14p"/>
    <property type="match status" value="1"/>
</dbReference>
<dbReference type="Pfam" id="PF00650">
    <property type="entry name" value="CRAL_TRIO"/>
    <property type="match status" value="1"/>
</dbReference>
<name>A0ABD1XF27_9MARC</name>
<reference evidence="5 6" key="1">
    <citation type="submission" date="2024-09" db="EMBL/GenBank/DDBJ databases">
        <title>Chromosome-scale assembly of Riccia fluitans.</title>
        <authorList>
            <person name="Paukszto L."/>
            <person name="Sawicki J."/>
            <person name="Karawczyk K."/>
            <person name="Piernik-Szablinska J."/>
            <person name="Szczecinska M."/>
            <person name="Mazdziarz M."/>
        </authorList>
    </citation>
    <scope>NUCLEOTIDE SEQUENCE [LARGE SCALE GENOMIC DNA]</scope>
    <source>
        <strain evidence="5">Rf_01</strain>
        <tissue evidence="5">Aerial parts of the thallus</tissue>
    </source>
</reference>
<dbReference type="Gene3D" id="3.40.525.10">
    <property type="entry name" value="CRAL-TRIO lipid binding domain"/>
    <property type="match status" value="1"/>
</dbReference>
<dbReference type="PANTHER" id="PTHR45657:SF67">
    <property type="entry name" value="CRAL-TRIO DOMAIN-CONTAINING PROTEIN"/>
    <property type="match status" value="1"/>
</dbReference>
<comment type="similarity">
    <text evidence="3">Belongs to the SFH family.</text>
</comment>
<dbReference type="SMART" id="SM00516">
    <property type="entry name" value="SEC14"/>
    <property type="match status" value="1"/>
</dbReference>
<evidence type="ECO:0000256" key="1">
    <source>
        <dbReference type="ARBA" id="ARBA00004202"/>
    </source>
</evidence>
<dbReference type="InterPro" id="IPR051026">
    <property type="entry name" value="PI/PC_transfer"/>
</dbReference>
<comment type="subcellular location">
    <subcellularLocation>
        <location evidence="1">Cell membrane</location>
        <topology evidence="1">Peripheral membrane protein</topology>
    </subcellularLocation>
    <subcellularLocation>
        <location evidence="2">Golgi apparatus membrane</location>
        <topology evidence="2">Peripheral membrane protein</topology>
    </subcellularLocation>
</comment>
<dbReference type="PANTHER" id="PTHR45657">
    <property type="entry name" value="CRAL-TRIO DOMAIN-CONTAINING PROTEIN YKL091C-RELATED"/>
    <property type="match status" value="1"/>
</dbReference>
<dbReference type="InterPro" id="IPR001251">
    <property type="entry name" value="CRAL-TRIO_dom"/>
</dbReference>
<evidence type="ECO:0000256" key="2">
    <source>
        <dbReference type="ARBA" id="ARBA00004395"/>
    </source>
</evidence>
<evidence type="ECO:0000313" key="6">
    <source>
        <dbReference type="Proteomes" id="UP001605036"/>
    </source>
</evidence>
<dbReference type="EMBL" id="JBHFFA010000008">
    <property type="protein sequence ID" value="KAL2607549.1"/>
    <property type="molecule type" value="Genomic_DNA"/>
</dbReference>
<dbReference type="SUPFAM" id="SSF52087">
    <property type="entry name" value="CRAL/TRIO domain"/>
    <property type="match status" value="1"/>
</dbReference>
<dbReference type="Pfam" id="PF03765">
    <property type="entry name" value="CRAL_TRIO_N"/>
    <property type="match status" value="1"/>
</dbReference>
<dbReference type="InterPro" id="IPR011074">
    <property type="entry name" value="CRAL/TRIO_N_dom"/>
</dbReference>
<dbReference type="SUPFAM" id="SSF46938">
    <property type="entry name" value="CRAL/TRIO N-terminal domain"/>
    <property type="match status" value="1"/>
</dbReference>
<dbReference type="GO" id="GO:0005886">
    <property type="term" value="C:plasma membrane"/>
    <property type="evidence" value="ECO:0007669"/>
    <property type="project" value="UniProtKB-SubCell"/>
</dbReference>
<dbReference type="PROSITE" id="PS50191">
    <property type="entry name" value="CRAL_TRIO"/>
    <property type="match status" value="1"/>
</dbReference>
<comment type="caution">
    <text evidence="5">The sequence shown here is derived from an EMBL/GenBank/DDBJ whole genome shotgun (WGS) entry which is preliminary data.</text>
</comment>
<evidence type="ECO:0000256" key="3">
    <source>
        <dbReference type="ARBA" id="ARBA00038020"/>
    </source>
</evidence>
<protein>
    <recommendedName>
        <fullName evidence="4">CRAL-TRIO domain-containing protein</fullName>
    </recommendedName>
</protein>
<organism evidence="5 6">
    <name type="scientific">Riccia fluitans</name>
    <dbReference type="NCBI Taxonomy" id="41844"/>
    <lineage>
        <taxon>Eukaryota</taxon>
        <taxon>Viridiplantae</taxon>
        <taxon>Streptophyta</taxon>
        <taxon>Embryophyta</taxon>
        <taxon>Marchantiophyta</taxon>
        <taxon>Marchantiopsida</taxon>
        <taxon>Marchantiidae</taxon>
        <taxon>Marchantiales</taxon>
        <taxon>Ricciaceae</taxon>
        <taxon>Riccia</taxon>
    </lineage>
</organism>
<dbReference type="CDD" id="cd00170">
    <property type="entry name" value="SEC14"/>
    <property type="match status" value="1"/>
</dbReference>
<evidence type="ECO:0000259" key="4">
    <source>
        <dbReference type="PROSITE" id="PS50191"/>
    </source>
</evidence>
<keyword evidence="6" id="KW-1185">Reference proteome</keyword>
<dbReference type="Proteomes" id="UP001605036">
    <property type="component" value="Unassembled WGS sequence"/>
</dbReference>
<dbReference type="SMART" id="SM01100">
    <property type="entry name" value="CRAL_TRIO_N"/>
    <property type="match status" value="1"/>
</dbReference>